<keyword evidence="1" id="KW-1133">Transmembrane helix</keyword>
<gene>
    <name evidence="2" type="ORF">PA27867_1380</name>
</gene>
<dbReference type="Proteomes" id="UP000092582">
    <property type="component" value="Chromosome 1"/>
</dbReference>
<dbReference type="PANTHER" id="PTHR36974">
    <property type="entry name" value="MEMBRANE PROTEIN-RELATED"/>
    <property type="match status" value="1"/>
</dbReference>
<evidence type="ECO:0000313" key="3">
    <source>
        <dbReference type="Proteomes" id="UP000092582"/>
    </source>
</evidence>
<dbReference type="AlphaFoldDB" id="A0A1B1BI95"/>
<dbReference type="KEGG" id="cart:PA27867_1380"/>
<feature type="transmembrane region" description="Helical" evidence="1">
    <location>
        <begin position="21"/>
        <end position="43"/>
    </location>
</feature>
<sequence>MSSRTAPKAHPHTPLPTWSRVLRTTFRIVLGVFLLLAGISHLTVNREAFLAQVPTWLPVDGDFVVLASGVVEIILGASLVALGRYRVYVGWIVAAFFVAIFPGNISQLVTHTDSFGLDTDLQRTIRLLFQPVLVLWALWSTGAWRAWRGYRAQKRAEQSAAPRSGTIG</sequence>
<accession>A0A1B1BI95</accession>
<feature type="transmembrane region" description="Helical" evidence="1">
    <location>
        <begin position="63"/>
        <end position="82"/>
    </location>
</feature>
<evidence type="ECO:0000313" key="2">
    <source>
        <dbReference type="EMBL" id="ANP72337.1"/>
    </source>
</evidence>
<reference evidence="2 3" key="1">
    <citation type="submission" date="2016-06" db="EMBL/GenBank/DDBJ databases">
        <title>Genome sequencing of Cryobacterium arcticum PAMC 27867.</title>
        <authorList>
            <person name="Lee J."/>
            <person name="Kim O.-S."/>
        </authorList>
    </citation>
    <scope>NUCLEOTIDE SEQUENCE [LARGE SCALE GENOMIC DNA]</scope>
    <source>
        <strain evidence="2 3">PAMC 27867</strain>
    </source>
</reference>
<keyword evidence="3" id="KW-1185">Reference proteome</keyword>
<dbReference type="STRING" id="670052.PA27867_1380"/>
<evidence type="ECO:0000256" key="1">
    <source>
        <dbReference type="SAM" id="Phobius"/>
    </source>
</evidence>
<dbReference type="OrthoDB" id="9788974at2"/>
<organism evidence="2 3">
    <name type="scientific">Cryobacterium arcticum</name>
    <dbReference type="NCBI Taxonomy" id="670052"/>
    <lineage>
        <taxon>Bacteria</taxon>
        <taxon>Bacillati</taxon>
        <taxon>Actinomycetota</taxon>
        <taxon>Actinomycetes</taxon>
        <taxon>Micrococcales</taxon>
        <taxon>Microbacteriaceae</taxon>
        <taxon>Cryobacterium</taxon>
    </lineage>
</organism>
<dbReference type="EMBL" id="CP016282">
    <property type="protein sequence ID" value="ANP72337.1"/>
    <property type="molecule type" value="Genomic_DNA"/>
</dbReference>
<feature type="transmembrane region" description="Helical" evidence="1">
    <location>
        <begin position="128"/>
        <end position="147"/>
    </location>
</feature>
<dbReference type="PATRIC" id="fig|670052.7.peg.1435"/>
<dbReference type="RefSeq" id="WP_066594747.1">
    <property type="nucleotide sequence ID" value="NZ_CP016282.1"/>
</dbReference>
<feature type="transmembrane region" description="Helical" evidence="1">
    <location>
        <begin position="89"/>
        <end position="108"/>
    </location>
</feature>
<proteinExistence type="predicted"/>
<keyword evidence="1" id="KW-0812">Transmembrane</keyword>
<dbReference type="PANTHER" id="PTHR36974:SF1">
    <property type="entry name" value="DOXX FAMILY MEMBRANE PROTEIN"/>
    <property type="match status" value="1"/>
</dbReference>
<protein>
    <submittedName>
        <fullName evidence="2">DoxX protein</fullName>
    </submittedName>
</protein>
<keyword evidence="1" id="KW-0472">Membrane</keyword>
<name>A0A1B1BI95_9MICO</name>